<dbReference type="AlphaFoldDB" id="A0A1H5W7V4"/>
<feature type="transmembrane region" description="Helical" evidence="2">
    <location>
        <begin position="210"/>
        <end position="234"/>
    </location>
</feature>
<evidence type="ECO:0000313" key="4">
    <source>
        <dbReference type="Proteomes" id="UP000236752"/>
    </source>
</evidence>
<dbReference type="RefSeq" id="WP_103909676.1">
    <property type="nucleotide sequence ID" value="NZ_FNUZ01000002.1"/>
</dbReference>
<sequence>MSATFTATLVLPNTVLPSTDVLMISAKKAMYSVGQLKIDTIETISGVCLSCADYSLDFVPQIFAGETLITVHLTPSKPSDVAQMQLTLARVTALVAERHEPESIVWLDTNIRIPTADFLDAMAPETPQAQQPRRVTAQGESKRPRPTQTAQASLPANVNNSPDAPQKHDAHIQAYEANIRDMMLRNASENELAEFEGDVQDQSTEARLSAWAVSIAVASFSLPLAAPVVIYNVARGEDVRVASLTLGLVGLFATLDVQGTISSLMSFA</sequence>
<keyword evidence="2" id="KW-0472">Membrane</keyword>
<evidence type="ECO:0000256" key="2">
    <source>
        <dbReference type="SAM" id="Phobius"/>
    </source>
</evidence>
<accession>A0A1H5W7V4</accession>
<organism evidence="3 4">
    <name type="scientific">Thalassococcus halodurans</name>
    <dbReference type="NCBI Taxonomy" id="373675"/>
    <lineage>
        <taxon>Bacteria</taxon>
        <taxon>Pseudomonadati</taxon>
        <taxon>Pseudomonadota</taxon>
        <taxon>Alphaproteobacteria</taxon>
        <taxon>Rhodobacterales</taxon>
        <taxon>Roseobacteraceae</taxon>
        <taxon>Thalassococcus</taxon>
    </lineage>
</organism>
<dbReference type="Proteomes" id="UP000236752">
    <property type="component" value="Unassembled WGS sequence"/>
</dbReference>
<keyword evidence="4" id="KW-1185">Reference proteome</keyword>
<feature type="region of interest" description="Disordered" evidence="1">
    <location>
        <begin position="124"/>
        <end position="166"/>
    </location>
</feature>
<reference evidence="3 4" key="1">
    <citation type="submission" date="2016-10" db="EMBL/GenBank/DDBJ databases">
        <authorList>
            <person name="de Groot N.N."/>
        </authorList>
    </citation>
    <scope>NUCLEOTIDE SEQUENCE [LARGE SCALE GENOMIC DNA]</scope>
    <source>
        <strain evidence="3 4">DSM 26915</strain>
    </source>
</reference>
<dbReference type="OrthoDB" id="7877404at2"/>
<keyword evidence="2" id="KW-0812">Transmembrane</keyword>
<gene>
    <name evidence="3" type="ORF">SAMN04488045_1320</name>
</gene>
<keyword evidence="2" id="KW-1133">Transmembrane helix</keyword>
<evidence type="ECO:0000256" key="1">
    <source>
        <dbReference type="SAM" id="MobiDB-lite"/>
    </source>
</evidence>
<feature type="transmembrane region" description="Helical" evidence="2">
    <location>
        <begin position="241"/>
        <end position="261"/>
    </location>
</feature>
<feature type="compositionally biased region" description="Polar residues" evidence="1">
    <location>
        <begin position="146"/>
        <end position="163"/>
    </location>
</feature>
<dbReference type="EMBL" id="FNUZ01000002">
    <property type="protein sequence ID" value="SEF94907.1"/>
    <property type="molecule type" value="Genomic_DNA"/>
</dbReference>
<name>A0A1H5W7V4_9RHOB</name>
<proteinExistence type="predicted"/>
<evidence type="ECO:0000313" key="3">
    <source>
        <dbReference type="EMBL" id="SEF94907.1"/>
    </source>
</evidence>
<protein>
    <submittedName>
        <fullName evidence="3">Uncharacterized protein</fullName>
    </submittedName>
</protein>